<dbReference type="EMBL" id="JAFBCV010000001">
    <property type="protein sequence ID" value="MBM7837085.1"/>
    <property type="molecule type" value="Genomic_DNA"/>
</dbReference>
<dbReference type="Proteomes" id="UP001179280">
    <property type="component" value="Unassembled WGS sequence"/>
</dbReference>
<proteinExistence type="predicted"/>
<evidence type="ECO:0000313" key="2">
    <source>
        <dbReference type="Proteomes" id="UP001179280"/>
    </source>
</evidence>
<dbReference type="RefSeq" id="WP_275582661.1">
    <property type="nucleotide sequence ID" value="NZ_JAFBCV010000001.1"/>
</dbReference>
<organism evidence="1 2">
    <name type="scientific">Shouchella xiaoxiensis</name>
    <dbReference type="NCBI Taxonomy" id="766895"/>
    <lineage>
        <taxon>Bacteria</taxon>
        <taxon>Bacillati</taxon>
        <taxon>Bacillota</taxon>
        <taxon>Bacilli</taxon>
        <taxon>Bacillales</taxon>
        <taxon>Bacillaceae</taxon>
        <taxon>Shouchella</taxon>
    </lineage>
</organism>
<accession>A0ABS2SNJ6</accession>
<gene>
    <name evidence="1" type="ORF">JOC54_000316</name>
</gene>
<name>A0ABS2SNJ6_9BACI</name>
<keyword evidence="2" id="KW-1185">Reference proteome</keyword>
<comment type="caution">
    <text evidence="1">The sequence shown here is derived from an EMBL/GenBank/DDBJ whole genome shotgun (WGS) entry which is preliminary data.</text>
</comment>
<protein>
    <submittedName>
        <fullName evidence="1">Uncharacterized protein</fullName>
    </submittedName>
</protein>
<evidence type="ECO:0000313" key="1">
    <source>
        <dbReference type="EMBL" id="MBM7837085.1"/>
    </source>
</evidence>
<sequence>MPKDNEFEDLLTLATEAFEEKTNEAWDYVPSKDYETFSNERGWS</sequence>
<reference evidence="1" key="1">
    <citation type="submission" date="2021-01" db="EMBL/GenBank/DDBJ databases">
        <title>Genomic Encyclopedia of Type Strains, Phase IV (KMG-IV): sequencing the most valuable type-strain genomes for metagenomic binning, comparative biology and taxonomic classification.</title>
        <authorList>
            <person name="Goeker M."/>
        </authorList>
    </citation>
    <scope>NUCLEOTIDE SEQUENCE</scope>
    <source>
        <strain evidence="1">DSM 21943</strain>
    </source>
</reference>